<dbReference type="InterPro" id="IPR036938">
    <property type="entry name" value="PAP2/HPO_sf"/>
</dbReference>
<dbReference type="RefSeq" id="WP_112749320.1">
    <property type="nucleotide sequence ID" value="NZ_QMFY01000016.1"/>
</dbReference>
<keyword evidence="4" id="KW-1185">Reference proteome</keyword>
<evidence type="ECO:0000256" key="1">
    <source>
        <dbReference type="SAM" id="Phobius"/>
    </source>
</evidence>
<gene>
    <name evidence="3" type="ORF">DQQ10_23200</name>
</gene>
<protein>
    <submittedName>
        <fullName evidence="3">Phosphatase PAP2 family protein</fullName>
    </submittedName>
</protein>
<dbReference type="EMBL" id="QMFY01000016">
    <property type="protein sequence ID" value="RAV98644.1"/>
    <property type="molecule type" value="Genomic_DNA"/>
</dbReference>
<dbReference type="PANTHER" id="PTHR14969:SF13">
    <property type="entry name" value="AT30094P"/>
    <property type="match status" value="1"/>
</dbReference>
<evidence type="ECO:0000259" key="2">
    <source>
        <dbReference type="SMART" id="SM00014"/>
    </source>
</evidence>
<feature type="transmembrane region" description="Helical" evidence="1">
    <location>
        <begin position="55"/>
        <end position="77"/>
    </location>
</feature>
<feature type="transmembrane region" description="Helical" evidence="1">
    <location>
        <begin position="134"/>
        <end position="154"/>
    </location>
</feature>
<keyword evidence="1" id="KW-1133">Transmembrane helix</keyword>
<sequence>MEKIIELDKKLLLFLNSFHAPWLDPIMLFITHTTTWIPLYLFLVYLISRDYKKEVWIILLGIVLTILLADQITASIMKPYFERWRPSREPTLQGLVHLVDGYVGGKYGFASSHAANTFGTATFFFLLYRHSKKWIVILFLWAAVMTYTRIYLGVHYPGDILVGGIIGVLSGIAGFRLTKWIARKRDVPLVTLQKVNA</sequence>
<organism evidence="3 4">
    <name type="scientific">Pseudochryseolinea flava</name>
    <dbReference type="NCBI Taxonomy" id="2059302"/>
    <lineage>
        <taxon>Bacteria</taxon>
        <taxon>Pseudomonadati</taxon>
        <taxon>Bacteroidota</taxon>
        <taxon>Cytophagia</taxon>
        <taxon>Cytophagales</taxon>
        <taxon>Fulvivirgaceae</taxon>
        <taxon>Pseudochryseolinea</taxon>
    </lineage>
</organism>
<dbReference type="Pfam" id="PF01569">
    <property type="entry name" value="PAP2"/>
    <property type="match status" value="1"/>
</dbReference>
<dbReference type="PANTHER" id="PTHR14969">
    <property type="entry name" value="SPHINGOSINE-1-PHOSPHATE PHOSPHOHYDROLASE"/>
    <property type="match status" value="1"/>
</dbReference>
<evidence type="ECO:0000313" key="3">
    <source>
        <dbReference type="EMBL" id="RAV98644.1"/>
    </source>
</evidence>
<feature type="domain" description="Phosphatidic acid phosphatase type 2/haloperoxidase" evidence="2">
    <location>
        <begin position="59"/>
        <end position="175"/>
    </location>
</feature>
<keyword evidence="1" id="KW-0812">Transmembrane</keyword>
<dbReference type="AlphaFoldDB" id="A0A364XWQ3"/>
<feature type="transmembrane region" description="Helical" evidence="1">
    <location>
        <begin position="160"/>
        <end position="178"/>
    </location>
</feature>
<dbReference type="SMART" id="SM00014">
    <property type="entry name" value="acidPPc"/>
    <property type="match status" value="1"/>
</dbReference>
<reference evidence="3 4" key="1">
    <citation type="submission" date="2018-06" db="EMBL/GenBank/DDBJ databases">
        <title>Chryseolinea flavus sp. nov., a member of the phylum Bacteroidetes isolated from soil.</title>
        <authorList>
            <person name="Li Y."/>
            <person name="Wang J."/>
        </authorList>
    </citation>
    <scope>NUCLEOTIDE SEQUENCE [LARGE SCALE GENOMIC DNA]</scope>
    <source>
        <strain evidence="3 4">SDU1-6</strain>
    </source>
</reference>
<accession>A0A364XWQ3</accession>
<dbReference type="Proteomes" id="UP000251889">
    <property type="component" value="Unassembled WGS sequence"/>
</dbReference>
<dbReference type="CDD" id="cd03395">
    <property type="entry name" value="PAP2_like_4"/>
    <property type="match status" value="1"/>
</dbReference>
<keyword evidence="1" id="KW-0472">Membrane</keyword>
<feature type="transmembrane region" description="Helical" evidence="1">
    <location>
        <begin position="26"/>
        <end position="48"/>
    </location>
</feature>
<feature type="transmembrane region" description="Helical" evidence="1">
    <location>
        <begin position="107"/>
        <end position="127"/>
    </location>
</feature>
<dbReference type="InterPro" id="IPR000326">
    <property type="entry name" value="PAP2/HPO"/>
</dbReference>
<comment type="caution">
    <text evidence="3">The sequence shown here is derived from an EMBL/GenBank/DDBJ whole genome shotgun (WGS) entry which is preliminary data.</text>
</comment>
<evidence type="ECO:0000313" key="4">
    <source>
        <dbReference type="Proteomes" id="UP000251889"/>
    </source>
</evidence>
<dbReference type="OrthoDB" id="9789113at2"/>
<dbReference type="Gene3D" id="1.20.144.10">
    <property type="entry name" value="Phosphatidic acid phosphatase type 2/haloperoxidase"/>
    <property type="match status" value="2"/>
</dbReference>
<dbReference type="SUPFAM" id="SSF48317">
    <property type="entry name" value="Acid phosphatase/Vanadium-dependent haloperoxidase"/>
    <property type="match status" value="1"/>
</dbReference>
<proteinExistence type="predicted"/>
<name>A0A364XWQ3_9BACT</name>